<dbReference type="AlphaFoldDB" id="A0A9N9A833"/>
<dbReference type="EMBL" id="CAJVQA010001649">
    <property type="protein sequence ID" value="CAG8521371.1"/>
    <property type="molecule type" value="Genomic_DNA"/>
</dbReference>
<dbReference type="Proteomes" id="UP000789759">
    <property type="component" value="Unassembled WGS sequence"/>
</dbReference>
<comment type="caution">
    <text evidence="1">The sequence shown here is derived from an EMBL/GenBank/DDBJ whole genome shotgun (WGS) entry which is preliminary data.</text>
</comment>
<reference evidence="1" key="1">
    <citation type="submission" date="2021-06" db="EMBL/GenBank/DDBJ databases">
        <authorList>
            <person name="Kallberg Y."/>
            <person name="Tangrot J."/>
            <person name="Rosling A."/>
        </authorList>
    </citation>
    <scope>NUCLEOTIDE SEQUENCE</scope>
    <source>
        <strain evidence="1">FL966</strain>
    </source>
</reference>
<evidence type="ECO:0000313" key="1">
    <source>
        <dbReference type="EMBL" id="CAG8521371.1"/>
    </source>
</evidence>
<keyword evidence="2" id="KW-1185">Reference proteome</keyword>
<accession>A0A9N9A833</accession>
<proteinExistence type="predicted"/>
<evidence type="ECO:0000313" key="2">
    <source>
        <dbReference type="Proteomes" id="UP000789759"/>
    </source>
</evidence>
<protein>
    <submittedName>
        <fullName evidence="1">15268_t:CDS:1</fullName>
    </submittedName>
</protein>
<gene>
    <name evidence="1" type="ORF">CPELLU_LOCUS3401</name>
</gene>
<name>A0A9N9A833_9GLOM</name>
<sequence length="95" mass="11159">MQHVFIYAKAWFKLIICPTTDNRCHVVREFVNRSFRKAVVIVTILDFRITTYFVTVFKIRSHNLDCCPISGFITFVKDYIAKLKPNSRLNNSTNL</sequence>
<organism evidence="1 2">
    <name type="scientific">Cetraspora pellucida</name>
    <dbReference type="NCBI Taxonomy" id="1433469"/>
    <lineage>
        <taxon>Eukaryota</taxon>
        <taxon>Fungi</taxon>
        <taxon>Fungi incertae sedis</taxon>
        <taxon>Mucoromycota</taxon>
        <taxon>Glomeromycotina</taxon>
        <taxon>Glomeromycetes</taxon>
        <taxon>Diversisporales</taxon>
        <taxon>Gigasporaceae</taxon>
        <taxon>Cetraspora</taxon>
    </lineage>
</organism>